<proteinExistence type="inferred from homology"/>
<dbReference type="InterPro" id="IPR007080">
    <property type="entry name" value="RNA_pol_Rpb1_1"/>
</dbReference>
<keyword evidence="10" id="KW-1017">Isopeptide bond</keyword>
<dbReference type="Gene3D" id="1.10.132.30">
    <property type="match status" value="1"/>
</dbReference>
<evidence type="ECO:0000256" key="23">
    <source>
        <dbReference type="ARBA" id="ARBA00023242"/>
    </source>
</evidence>
<evidence type="ECO:0000256" key="3">
    <source>
        <dbReference type="ARBA" id="ARBA00004286"/>
    </source>
</evidence>
<evidence type="ECO:0000259" key="26">
    <source>
        <dbReference type="SMART" id="SM00663"/>
    </source>
</evidence>
<dbReference type="Pfam" id="PF05001">
    <property type="entry name" value="RNA_pol_Rpb1_R"/>
    <property type="match status" value="17"/>
</dbReference>
<dbReference type="Gene3D" id="1.10.150.390">
    <property type="match status" value="1"/>
</dbReference>
<dbReference type="CDD" id="cd02584">
    <property type="entry name" value="RNAP_II_Rpb1_C"/>
    <property type="match status" value="1"/>
</dbReference>
<dbReference type="GO" id="GO:0005737">
    <property type="term" value="C:cytoplasm"/>
    <property type="evidence" value="ECO:0007669"/>
    <property type="project" value="UniProtKB-SubCell"/>
</dbReference>
<keyword evidence="18" id="KW-0460">Magnesium</keyword>
<keyword evidence="7 24" id="KW-0240">DNA-directed RNA polymerase</keyword>
<keyword evidence="15" id="KW-0677">Repeat</keyword>
<evidence type="ECO:0000256" key="25">
    <source>
        <dbReference type="SAM" id="MobiDB-lite"/>
    </source>
</evidence>
<dbReference type="PANTHER" id="PTHR19376">
    <property type="entry name" value="DNA-DIRECTED RNA POLYMERASE"/>
    <property type="match status" value="1"/>
</dbReference>
<comment type="subcellular location">
    <subcellularLocation>
        <location evidence="3">Chromosome</location>
    </subcellularLocation>
    <subcellularLocation>
        <location evidence="4">Cytoplasm</location>
    </subcellularLocation>
    <subcellularLocation>
        <location evidence="2">Nucleus</location>
    </subcellularLocation>
</comment>
<dbReference type="EMBL" id="JAIWYP010000006">
    <property type="protein sequence ID" value="KAH3803490.1"/>
    <property type="molecule type" value="Genomic_DNA"/>
</dbReference>
<dbReference type="Pfam" id="PF05000">
    <property type="entry name" value="RNA_pol_Rpb1_4"/>
    <property type="match status" value="1"/>
</dbReference>
<dbReference type="FunFam" id="3.30.1490.180:FF:000001">
    <property type="entry name" value="DNA-directed RNA polymerase subunit"/>
    <property type="match status" value="1"/>
</dbReference>
<dbReference type="Gene3D" id="6.20.50.80">
    <property type="match status" value="1"/>
</dbReference>
<evidence type="ECO:0000256" key="5">
    <source>
        <dbReference type="ARBA" id="ARBA00006460"/>
    </source>
</evidence>
<dbReference type="InterPro" id="IPR007066">
    <property type="entry name" value="RNA_pol_Rpb1_3"/>
</dbReference>
<dbReference type="FunFam" id="3.30.1360.140:FF:000001">
    <property type="entry name" value="DNA-directed RNA polymerase subunit"/>
    <property type="match status" value="1"/>
</dbReference>
<keyword evidence="8" id="KW-0488">Methylation</keyword>
<dbReference type="CDD" id="cd02733">
    <property type="entry name" value="RNAP_II_RPB1_N"/>
    <property type="match status" value="1"/>
</dbReference>
<dbReference type="GO" id="GO:0005694">
    <property type="term" value="C:chromosome"/>
    <property type="evidence" value="ECO:0007669"/>
    <property type="project" value="UniProtKB-SubCell"/>
</dbReference>
<dbReference type="GO" id="GO:0003899">
    <property type="term" value="F:DNA-directed RNA polymerase activity"/>
    <property type="evidence" value="ECO:0007669"/>
    <property type="project" value="UniProtKB-EC"/>
</dbReference>
<evidence type="ECO:0000256" key="7">
    <source>
        <dbReference type="ARBA" id="ARBA00022478"/>
    </source>
</evidence>
<evidence type="ECO:0000256" key="2">
    <source>
        <dbReference type="ARBA" id="ARBA00004123"/>
    </source>
</evidence>
<dbReference type="Proteomes" id="UP000828390">
    <property type="component" value="Unassembled WGS sequence"/>
</dbReference>
<keyword evidence="14" id="KW-0479">Metal-binding</keyword>
<evidence type="ECO:0000256" key="15">
    <source>
        <dbReference type="ARBA" id="ARBA00022737"/>
    </source>
</evidence>
<feature type="compositionally biased region" description="Low complexity" evidence="25">
    <location>
        <begin position="1867"/>
        <end position="1939"/>
    </location>
</feature>
<keyword evidence="12 24" id="KW-0808">Transferase</keyword>
<dbReference type="GO" id="GO:0046872">
    <property type="term" value="F:metal ion binding"/>
    <property type="evidence" value="ECO:0007669"/>
    <property type="project" value="UniProtKB-KW"/>
</dbReference>
<dbReference type="InterPro" id="IPR006592">
    <property type="entry name" value="RNA_pol_N"/>
</dbReference>
<accession>A0A9D4FVI8</accession>
<evidence type="ECO:0000256" key="19">
    <source>
        <dbReference type="ARBA" id="ARBA00022843"/>
    </source>
</evidence>
<dbReference type="PROSITE" id="PS00115">
    <property type="entry name" value="RNA_POL_II_REPEAT"/>
    <property type="match status" value="17"/>
</dbReference>
<dbReference type="PRINTS" id="PR01217">
    <property type="entry name" value="PRICHEXTENSN"/>
</dbReference>
<dbReference type="InterPro" id="IPR042102">
    <property type="entry name" value="RNA_pol_Rpb1_3_sf"/>
</dbReference>
<keyword evidence="21" id="KW-0238">DNA-binding</keyword>
<dbReference type="InterPro" id="IPR007083">
    <property type="entry name" value="RNA_pol_Rpb1_4"/>
</dbReference>
<evidence type="ECO:0000256" key="1">
    <source>
        <dbReference type="ARBA" id="ARBA00001946"/>
    </source>
</evidence>
<dbReference type="FunFam" id="1.10.132.30:FF:000001">
    <property type="entry name" value="DNA-directed RNA polymerase subunit"/>
    <property type="match status" value="1"/>
</dbReference>
<dbReference type="Gene3D" id="3.30.1490.180">
    <property type="entry name" value="RNA polymerase ii"/>
    <property type="match status" value="1"/>
</dbReference>
<dbReference type="PANTHER" id="PTHR19376:SF37">
    <property type="entry name" value="DNA-DIRECTED RNA POLYMERASE II SUBUNIT RPB1"/>
    <property type="match status" value="1"/>
</dbReference>
<evidence type="ECO:0000256" key="13">
    <source>
        <dbReference type="ARBA" id="ARBA00022695"/>
    </source>
</evidence>
<dbReference type="Gene3D" id="6.10.250.2940">
    <property type="match status" value="1"/>
</dbReference>
<dbReference type="GO" id="GO:0006366">
    <property type="term" value="P:transcription by RNA polymerase II"/>
    <property type="evidence" value="ECO:0007669"/>
    <property type="project" value="InterPro"/>
</dbReference>
<keyword evidence="19" id="KW-0832">Ubl conjugation</keyword>
<feature type="compositionally biased region" description="Low complexity" evidence="25">
    <location>
        <begin position="1581"/>
        <end position="1856"/>
    </location>
</feature>
<dbReference type="SUPFAM" id="SSF64484">
    <property type="entry name" value="beta and beta-prime subunits of DNA dependent RNA-polymerase"/>
    <property type="match status" value="1"/>
</dbReference>
<keyword evidence="13 24" id="KW-0548">Nucleotidyltransferase</keyword>
<keyword evidence="28" id="KW-1185">Reference proteome</keyword>
<evidence type="ECO:0000256" key="22">
    <source>
        <dbReference type="ARBA" id="ARBA00023163"/>
    </source>
</evidence>
<dbReference type="FunFam" id="1.10.274.100:FF:000001">
    <property type="entry name" value="DNA-directed RNA polymerase subunit"/>
    <property type="match status" value="1"/>
</dbReference>
<evidence type="ECO:0000256" key="11">
    <source>
        <dbReference type="ARBA" id="ARBA00022553"/>
    </source>
</evidence>
<evidence type="ECO:0000256" key="20">
    <source>
        <dbReference type="ARBA" id="ARBA00022990"/>
    </source>
</evidence>
<dbReference type="GO" id="GO:0016787">
    <property type="term" value="F:hydrolase activity"/>
    <property type="evidence" value="ECO:0007669"/>
    <property type="project" value="UniProtKB-KW"/>
</dbReference>
<dbReference type="FunFam" id="4.10.860.120:FF:000005">
    <property type="entry name" value="DNA-directed RNA polymerase subunit"/>
    <property type="match status" value="1"/>
</dbReference>
<dbReference type="Gene3D" id="3.30.1360.140">
    <property type="match status" value="1"/>
</dbReference>
<evidence type="ECO:0000256" key="10">
    <source>
        <dbReference type="ARBA" id="ARBA00022499"/>
    </source>
</evidence>
<keyword evidence="17" id="KW-0862">Zinc</keyword>
<dbReference type="Pfam" id="PF04997">
    <property type="entry name" value="RNA_pol_Rpb1_1"/>
    <property type="match status" value="1"/>
</dbReference>
<evidence type="ECO:0000256" key="16">
    <source>
        <dbReference type="ARBA" id="ARBA00022801"/>
    </source>
</evidence>
<dbReference type="FunFam" id="1.10.150.390:FF:000001">
    <property type="entry name" value="DNA-directed RNA polymerase subunit"/>
    <property type="match status" value="1"/>
</dbReference>
<evidence type="ECO:0000313" key="28">
    <source>
        <dbReference type="Proteomes" id="UP000828390"/>
    </source>
</evidence>
<dbReference type="Pfam" id="PF04983">
    <property type="entry name" value="RNA_pol_Rpb1_3"/>
    <property type="match status" value="1"/>
</dbReference>
<dbReference type="InterPro" id="IPR038593">
    <property type="entry name" value="RNA_pol_Rpb1_7_sf"/>
</dbReference>
<comment type="similarity">
    <text evidence="5 24">Belongs to the RNA polymerase beta' chain family.</text>
</comment>
<dbReference type="InterPro" id="IPR045867">
    <property type="entry name" value="DNA-dir_RpoC_beta_prime"/>
</dbReference>
<comment type="catalytic activity">
    <reaction evidence="24">
        <text>RNA(n) + a ribonucleoside 5'-triphosphate = RNA(n+1) + diphosphate</text>
        <dbReference type="Rhea" id="RHEA:21248"/>
        <dbReference type="Rhea" id="RHEA-COMP:14527"/>
        <dbReference type="Rhea" id="RHEA-COMP:17342"/>
        <dbReference type="ChEBI" id="CHEBI:33019"/>
        <dbReference type="ChEBI" id="CHEBI:61557"/>
        <dbReference type="ChEBI" id="CHEBI:140395"/>
        <dbReference type="EC" id="2.7.7.6"/>
    </reaction>
</comment>
<comment type="caution">
    <text evidence="27">The sequence shown here is derived from an EMBL/GenBank/DDBJ whole genome shotgun (WGS) entry which is preliminary data.</text>
</comment>
<name>A0A9D4FVI8_DREPO</name>
<dbReference type="InterPro" id="IPR038120">
    <property type="entry name" value="Rpb1_funnel_sf"/>
</dbReference>
<dbReference type="Pfam" id="PF04990">
    <property type="entry name" value="RNA_pol_Rpb1_7"/>
    <property type="match status" value="1"/>
</dbReference>
<dbReference type="Gene3D" id="1.10.274.100">
    <property type="entry name" value="RNA polymerase Rpb1, domain 3"/>
    <property type="match status" value="1"/>
</dbReference>
<evidence type="ECO:0000256" key="18">
    <source>
        <dbReference type="ARBA" id="ARBA00022842"/>
    </source>
</evidence>
<dbReference type="InterPro" id="IPR000722">
    <property type="entry name" value="RNA_pol_asu"/>
</dbReference>
<reference evidence="27" key="2">
    <citation type="submission" date="2020-11" db="EMBL/GenBank/DDBJ databases">
        <authorList>
            <person name="McCartney M.A."/>
            <person name="Auch B."/>
            <person name="Kono T."/>
            <person name="Mallez S."/>
            <person name="Becker A."/>
            <person name="Gohl D.M."/>
            <person name="Silverstein K.A.T."/>
            <person name="Koren S."/>
            <person name="Bechman K.B."/>
            <person name="Herman A."/>
            <person name="Abrahante J.E."/>
            <person name="Garbe J."/>
        </authorList>
    </citation>
    <scope>NUCLEOTIDE SEQUENCE</scope>
    <source>
        <strain evidence="27">Duluth1</strain>
        <tissue evidence="27">Whole animal</tissue>
    </source>
</reference>
<keyword evidence="22 24" id="KW-0804">Transcription</keyword>
<sequence length="1946" mass="214236">MAYTGDSNATLRDVKKVQFGILGPDELRRMSVVEGGLKYSETMEGGRPKLGGLMDPRQGVVDRNSRCQTCAGTMSECPGHFAHIELAKPVFLIGFLTKTIKVLRCVCFYCSKLLIEPSNPKMKDIIQRSKGHPAKRLAHVYDLCKSRKICEGGEEMDTKLEKADDEGGGGDEQKKGHGGCGRYQPTIRRMGLELTCEWKKTNEETQEKKIVLTAERVYEVFKRISDEECIVLGMDPKFARPDWMICTVMPVPPLCVRPAVVMFGSARNQDDLTHKLSDIIKANNQLKRDEQNGAAAHIIAEDTKMLQFHVATLTDNELPGLPRAVQKSGRPLKSIKQRLKGKEGRVRGNLMGKRVDFSARTVITPDPNLRIDQVGVPRTIAQNMTFPEIVTPFNIDRLHELVRRGANQYPGAKYIVRDNGERIDLRFHPKASDLHLQIGYKVERHMQDGDYIVFNRQPTLHKMSMMCHQVKVLPWSTFRMNLSCTTPYNADFDGDEMNLHLAQSLETRAEISQLASVPRMIITPQSNRPVMGIVQDTLTAVRKMTKRDVFLDRGQVMNILMFLPSWDGHMPHPAILKPKPMWTGKQVFSLIIPGRVNLIRTHSTHPDEEDKGPYKWISPGDTKVLIEDGQLLSGILCKKSLGASTGAIAHVVFLELGWEQAGFLYGNIQTVVNNWLLIEGHSIGIGDTIADPQTYIEIQDTIKKAKLDVIEVIEKAHNDELEPTPGNTLRQTFENQVNRILNDARDKTGSKAQKSLSEFNNFKAMVVAGSKGSKINISQVIACVGQQNVEGKRIPFGFRHRTLPHFIKDDYGPESRGFVENSYLAGLTPSEFFFHAMGGREGLIDTAVKTAETGYIQRRLIKAMESVMVKYDGTVRNQVEQLIQLRYGEDGLDATRVEFQALPTLKPSNRAFEKNFKFDATNERQLKKSLTEDVVRDLLSDANCLSEIEQEWEQLVDDRNAIRQIFPSGDSKVVLPCNLQRMIWNAHKIFKINKRSLTDIHPTKIIDDVRQLCKRLTVVPGNDHLSIQANENATILMKVLIRSTFCSKRVIEEFRLSNEAFDWLIGEIETKFQHAQVHPGEMVGALAAQSLGEPATQMTLNTFHYAGVSAKNVTLGVPRLKEIINISKKPKTPSLTVFLTGQASRDAEKAKDVLCRLEHTTLRKVTANTAIYYDPDPTNTVIAEDQEWVNVYYEMPDFDVTKISAWLLRIELDRKRMTDKKLTMESISEKITAGFGDDLNCIFNDDNAEKLVLRLRIMNSEDSKMQEEEAMADKMEDDIFLRCIEANLLSDMSLQGNEAIHKVYMHLPNTDDKKRIFITDEGEFKAVAEWILETDGTSLVRVLSERDVDPVRTTTNDIVEVFATLGIEAVRKSIEKEMNHVISFDGSYVNYRHLALLCDVMTAKGHLMAITRHGINRQETGALARCSFEETVDILMEAAAHAESDPMKGVSEAIMLGQLARIGTGCFDLLLDAEKCKYGMEIPNTMGPGMMGGLGMIMGVAGSPAQGMSPQMTPWNQGATPGYASAWSPGVGSGMTPGAAGFSPSQSESGYSPGYSPAWSPQPGSPSSPSSPYIPSPRGPMSPSYSPTSPSYIPSSPAMSGGTPQSPGYSPTSPSYSPTSPGYSPTSPNYSPTSPSYSPTSPSYSPTSPSYSPTSPSYSPTSPSYSPTSPSYSPTSPSYSPTSPSYSPTSPSYSPTSPSYSPTSPSYSPTSPSYSPTSPSYSPTSPSYSPTSPSYSPTSPSYSPTSPSYSPTSPNYSPSSPSYSPSSPSYSPSSPAYSPSSPNYSPSSPSYSPSSPKYSPQSPSYSPTSPSYSPSSPKYSPTSPSYSPGNFSYSPSSPQYSPSSPAYSPSSPAYSPGMASDRGSHKYSPSSPQYSPTSPTYSPSSPQYSPASPSYSPSSPQYSPASPSYSPSSPQYSPSSPAYTPTTPKYSPTSPTYSAADDSDSD</sequence>
<dbReference type="InterPro" id="IPR044893">
    <property type="entry name" value="RNA_pol_Rpb1_clamp_domain"/>
</dbReference>
<keyword evidence="11" id="KW-0597">Phosphoprotein</keyword>
<dbReference type="InterPro" id="IPR007081">
    <property type="entry name" value="RNA_pol_Rpb1_5"/>
</dbReference>
<evidence type="ECO:0000256" key="9">
    <source>
        <dbReference type="ARBA" id="ARBA00022490"/>
    </source>
</evidence>
<dbReference type="SMART" id="SM00663">
    <property type="entry name" value="RPOLA_N"/>
    <property type="match status" value="1"/>
</dbReference>
<reference evidence="27" key="1">
    <citation type="journal article" date="2019" name="bioRxiv">
        <title>The Genome of the Zebra Mussel, Dreissena polymorpha: A Resource for Invasive Species Research.</title>
        <authorList>
            <person name="McCartney M.A."/>
            <person name="Auch B."/>
            <person name="Kono T."/>
            <person name="Mallez S."/>
            <person name="Zhang Y."/>
            <person name="Obille A."/>
            <person name="Becker A."/>
            <person name="Abrahante J.E."/>
            <person name="Garbe J."/>
            <person name="Badalamenti J.P."/>
            <person name="Herman A."/>
            <person name="Mangelson H."/>
            <person name="Liachko I."/>
            <person name="Sullivan S."/>
            <person name="Sone E.D."/>
            <person name="Koren S."/>
            <person name="Silverstein K.A.T."/>
            <person name="Beckman K.B."/>
            <person name="Gohl D.M."/>
        </authorList>
    </citation>
    <scope>NUCLEOTIDE SEQUENCE</scope>
    <source>
        <strain evidence="27">Duluth1</strain>
        <tissue evidence="27">Whole animal</tissue>
    </source>
</reference>
<keyword evidence="20" id="KW-0007">Acetylation</keyword>
<dbReference type="FunFam" id="4.10.860.120:FF:000002">
    <property type="entry name" value="DNA-directed RNA polymerase subunit"/>
    <property type="match status" value="1"/>
</dbReference>
<keyword evidence="23" id="KW-0539">Nucleus</keyword>
<dbReference type="InterPro" id="IPR007073">
    <property type="entry name" value="RNA_pol_Rpb1_7"/>
</dbReference>
<evidence type="ECO:0000256" key="21">
    <source>
        <dbReference type="ARBA" id="ARBA00023125"/>
    </source>
</evidence>
<dbReference type="Pfam" id="PF04998">
    <property type="entry name" value="RNA_pol_Rpb1_5"/>
    <property type="match status" value="1"/>
</dbReference>
<dbReference type="InterPro" id="IPR000684">
    <property type="entry name" value="RNA_pol_II_repeat_euk"/>
</dbReference>
<evidence type="ECO:0000256" key="24">
    <source>
        <dbReference type="RuleBase" id="RU004279"/>
    </source>
</evidence>
<comment type="function">
    <text evidence="24">DNA-dependent RNA polymerase catalyzes the transcription of DNA into RNA using the four ribonucleoside triphosphates as substrates.</text>
</comment>
<evidence type="ECO:0000256" key="4">
    <source>
        <dbReference type="ARBA" id="ARBA00004496"/>
    </source>
</evidence>
<dbReference type="Pfam" id="PF00623">
    <property type="entry name" value="RNA_pol_Rpb1_2"/>
    <property type="match status" value="1"/>
</dbReference>
<dbReference type="GO" id="GO:0003677">
    <property type="term" value="F:DNA binding"/>
    <property type="evidence" value="ECO:0007669"/>
    <property type="project" value="UniProtKB-KW"/>
</dbReference>
<dbReference type="NCBIfam" id="NF006336">
    <property type="entry name" value="PRK08566.1"/>
    <property type="match status" value="1"/>
</dbReference>
<keyword evidence="9" id="KW-0963">Cytoplasm</keyword>
<comment type="cofactor">
    <cofactor evidence="1">
        <name>Mg(2+)</name>
        <dbReference type="ChEBI" id="CHEBI:18420"/>
    </cofactor>
</comment>
<dbReference type="EC" id="2.7.7.6" evidence="24"/>
<dbReference type="InterPro" id="IPR007075">
    <property type="entry name" value="RNA_pol_Rpb1_6"/>
</dbReference>
<dbReference type="OrthoDB" id="270392at2759"/>
<protein>
    <recommendedName>
        <fullName evidence="24">DNA-directed RNA polymerase subunit</fullName>
        <ecNumber evidence="24">2.7.7.6</ecNumber>
    </recommendedName>
</protein>
<organism evidence="27 28">
    <name type="scientific">Dreissena polymorpha</name>
    <name type="common">Zebra mussel</name>
    <name type="synonym">Mytilus polymorpha</name>
    <dbReference type="NCBI Taxonomy" id="45954"/>
    <lineage>
        <taxon>Eukaryota</taxon>
        <taxon>Metazoa</taxon>
        <taxon>Spiralia</taxon>
        <taxon>Lophotrochozoa</taxon>
        <taxon>Mollusca</taxon>
        <taxon>Bivalvia</taxon>
        <taxon>Autobranchia</taxon>
        <taxon>Heteroconchia</taxon>
        <taxon>Euheterodonta</taxon>
        <taxon>Imparidentia</taxon>
        <taxon>Neoheterodontei</taxon>
        <taxon>Myida</taxon>
        <taxon>Dreissenoidea</taxon>
        <taxon>Dreissenidae</taxon>
        <taxon>Dreissena</taxon>
    </lineage>
</organism>
<feature type="region of interest" description="Disordered" evidence="25">
    <location>
        <begin position="1537"/>
        <end position="1946"/>
    </location>
</feature>
<evidence type="ECO:0000256" key="8">
    <source>
        <dbReference type="ARBA" id="ARBA00022481"/>
    </source>
</evidence>
<evidence type="ECO:0000256" key="12">
    <source>
        <dbReference type="ARBA" id="ARBA00022679"/>
    </source>
</evidence>
<evidence type="ECO:0000256" key="14">
    <source>
        <dbReference type="ARBA" id="ARBA00022723"/>
    </source>
</evidence>
<feature type="compositionally biased region" description="Low complexity" evidence="25">
    <location>
        <begin position="1556"/>
        <end position="1571"/>
    </location>
</feature>
<gene>
    <name evidence="27" type="ORF">DPMN_131751</name>
</gene>
<keyword evidence="6" id="KW-0158">Chromosome</keyword>
<dbReference type="Pfam" id="PF04992">
    <property type="entry name" value="RNA_pol_Rpb1_6"/>
    <property type="match status" value="1"/>
</dbReference>
<dbReference type="FunFam" id="2.40.40.20:FF:000019">
    <property type="entry name" value="DNA-directed RNA polymerase II subunit RPB1"/>
    <property type="match status" value="1"/>
</dbReference>
<dbReference type="Gene3D" id="4.10.860.120">
    <property type="entry name" value="RNA polymerase II, clamp domain"/>
    <property type="match status" value="2"/>
</dbReference>
<evidence type="ECO:0000256" key="17">
    <source>
        <dbReference type="ARBA" id="ARBA00022833"/>
    </source>
</evidence>
<feature type="region of interest" description="Disordered" evidence="25">
    <location>
        <begin position="160"/>
        <end position="180"/>
    </location>
</feature>
<evidence type="ECO:0000256" key="6">
    <source>
        <dbReference type="ARBA" id="ARBA00022454"/>
    </source>
</evidence>
<evidence type="ECO:0000313" key="27">
    <source>
        <dbReference type="EMBL" id="KAH3803490.1"/>
    </source>
</evidence>
<feature type="domain" description="RNA polymerase N-terminal" evidence="26">
    <location>
        <begin position="242"/>
        <end position="545"/>
    </location>
</feature>
<dbReference type="Gene3D" id="2.40.40.20">
    <property type="match status" value="1"/>
</dbReference>
<dbReference type="GO" id="GO:0005665">
    <property type="term" value="C:RNA polymerase II, core complex"/>
    <property type="evidence" value="ECO:0007669"/>
    <property type="project" value="TreeGrafter"/>
</dbReference>
<keyword evidence="16" id="KW-0378">Hydrolase</keyword>